<dbReference type="InterPro" id="IPR043519">
    <property type="entry name" value="NT_sf"/>
</dbReference>
<feature type="domain" description="Helix-hairpin-helix DNA-binding motif class 1" evidence="22">
    <location>
        <begin position="52"/>
        <end position="71"/>
    </location>
</feature>
<dbReference type="EC" id="4.2.99.18" evidence="4"/>
<dbReference type="SUPFAM" id="SSF47802">
    <property type="entry name" value="DNA polymerase beta, N-terminal domain-like"/>
    <property type="match status" value="1"/>
</dbReference>
<evidence type="ECO:0000256" key="12">
    <source>
        <dbReference type="ARBA" id="ARBA00022843"/>
    </source>
</evidence>
<evidence type="ECO:0000256" key="21">
    <source>
        <dbReference type="ARBA" id="ARBA00049244"/>
    </source>
</evidence>
<evidence type="ECO:0000256" key="6">
    <source>
        <dbReference type="ARBA" id="ARBA00022481"/>
    </source>
</evidence>
<comment type="catalytic activity">
    <reaction evidence="21">
        <text>DNA(n) + a 2'-deoxyribonucleoside 5'-triphosphate = DNA(n+1) + diphosphate</text>
        <dbReference type="Rhea" id="RHEA:22508"/>
        <dbReference type="Rhea" id="RHEA-COMP:17339"/>
        <dbReference type="Rhea" id="RHEA-COMP:17340"/>
        <dbReference type="ChEBI" id="CHEBI:33019"/>
        <dbReference type="ChEBI" id="CHEBI:61560"/>
        <dbReference type="ChEBI" id="CHEBI:173112"/>
        <dbReference type="EC" id="2.7.7.7"/>
    </reaction>
</comment>
<dbReference type="Gene3D" id="3.30.460.10">
    <property type="entry name" value="Beta Polymerase, domain 2"/>
    <property type="match status" value="1"/>
</dbReference>
<dbReference type="InterPro" id="IPR022312">
    <property type="entry name" value="DNA_pol_X"/>
</dbReference>
<evidence type="ECO:0000256" key="19">
    <source>
        <dbReference type="ARBA" id="ARBA00044678"/>
    </source>
</evidence>
<dbReference type="SUPFAM" id="SSF81301">
    <property type="entry name" value="Nucleotidyltransferase"/>
    <property type="match status" value="1"/>
</dbReference>
<dbReference type="InterPro" id="IPR003583">
    <property type="entry name" value="Hlx-hairpin-Hlx_DNA-bd_motif"/>
</dbReference>
<comment type="catalytic activity">
    <reaction evidence="19">
        <text>a 5'-end 2'-deoxyribose-2'-deoxyribonucleotide-DNA = (2E,4S)-4-hydroxypenten-2-al-5-phosphate + a 5'-end 5'-phospho-2'-deoxyribonucleoside-DNA + H(+)</text>
        <dbReference type="Rhea" id="RHEA:76255"/>
        <dbReference type="Rhea" id="RHEA-COMP:13180"/>
        <dbReference type="Rhea" id="RHEA-COMP:18657"/>
        <dbReference type="ChEBI" id="CHEBI:15378"/>
        <dbReference type="ChEBI" id="CHEBI:136412"/>
        <dbReference type="ChEBI" id="CHEBI:195194"/>
        <dbReference type="ChEBI" id="CHEBI:195195"/>
    </reaction>
</comment>
<dbReference type="Gene3D" id="3.30.210.10">
    <property type="entry name" value="DNA polymerase, thumb domain"/>
    <property type="match status" value="1"/>
</dbReference>
<evidence type="ECO:0000256" key="4">
    <source>
        <dbReference type="ARBA" id="ARBA00012720"/>
    </source>
</evidence>
<evidence type="ECO:0000256" key="16">
    <source>
        <dbReference type="ARBA" id="ARBA00035717"/>
    </source>
</evidence>
<dbReference type="EMBL" id="JACQAY010000181">
    <property type="protein sequence ID" value="MBI3539763.1"/>
    <property type="molecule type" value="Genomic_DNA"/>
</dbReference>
<protein>
    <recommendedName>
        <fullName evidence="5">DNA polymerase beta</fullName>
        <ecNumber evidence="3">2.7.7.7</ecNumber>
        <ecNumber evidence="4">4.2.99.18</ecNumber>
    </recommendedName>
    <alternativeName>
        <fullName evidence="16">5'-deoxyribose-phosphate lyase</fullName>
    </alternativeName>
    <alternativeName>
        <fullName evidence="17">AP lyase</fullName>
    </alternativeName>
</protein>
<evidence type="ECO:0000256" key="7">
    <source>
        <dbReference type="ARBA" id="ARBA00022634"/>
    </source>
</evidence>
<dbReference type="Pfam" id="PF14520">
    <property type="entry name" value="HHH_5"/>
    <property type="match status" value="1"/>
</dbReference>
<evidence type="ECO:0000256" key="17">
    <source>
        <dbReference type="ARBA" id="ARBA00035726"/>
    </source>
</evidence>
<keyword evidence="15" id="KW-0234">DNA repair</keyword>
<dbReference type="InterPro" id="IPR002054">
    <property type="entry name" value="DNA-dir_DNA_pol_X"/>
</dbReference>
<comment type="cofactor">
    <cofactor evidence="1">
        <name>Mg(2+)</name>
        <dbReference type="ChEBI" id="CHEBI:18420"/>
    </cofactor>
</comment>
<evidence type="ECO:0000256" key="20">
    <source>
        <dbReference type="ARBA" id="ARBA00045548"/>
    </source>
</evidence>
<evidence type="ECO:0000313" key="24">
    <source>
        <dbReference type="EMBL" id="MBI3539763.1"/>
    </source>
</evidence>
<dbReference type="GO" id="GO:0006281">
    <property type="term" value="P:DNA repair"/>
    <property type="evidence" value="ECO:0007669"/>
    <property type="project" value="UniProtKB-KW"/>
</dbReference>
<keyword evidence="12" id="KW-0832">Ubl conjugation</keyword>
<feature type="non-terminal residue" evidence="24">
    <location>
        <position position="344"/>
    </location>
</feature>
<accession>A0A9D6LAS6</accession>
<evidence type="ECO:0000313" key="25">
    <source>
        <dbReference type="Proteomes" id="UP000807850"/>
    </source>
</evidence>
<keyword evidence="6" id="KW-0488">Methylation</keyword>
<dbReference type="InterPro" id="IPR027421">
    <property type="entry name" value="DNA_pol_lamdba_lyase_dom_sf"/>
</dbReference>
<keyword evidence="13" id="KW-0239">DNA-directed DNA polymerase</keyword>
<comment type="subcellular location">
    <subcellularLocation>
        <location evidence="2">Cytoplasm</location>
    </subcellularLocation>
</comment>
<dbReference type="EC" id="2.7.7.7" evidence="3"/>
<keyword evidence="11" id="KW-0227">DNA damage</keyword>
<dbReference type="InterPro" id="IPR037160">
    <property type="entry name" value="DNA_Pol_thumb_sf"/>
</dbReference>
<keyword evidence="10" id="KW-0235">DNA replication</keyword>
<evidence type="ECO:0000256" key="2">
    <source>
        <dbReference type="ARBA" id="ARBA00004496"/>
    </source>
</evidence>
<dbReference type="Pfam" id="PF14716">
    <property type="entry name" value="HHH_8"/>
    <property type="match status" value="1"/>
</dbReference>
<dbReference type="SUPFAM" id="SSF158702">
    <property type="entry name" value="Sec63 N-terminal domain-like"/>
    <property type="match status" value="1"/>
</dbReference>
<evidence type="ECO:0000259" key="23">
    <source>
        <dbReference type="SMART" id="SM00483"/>
    </source>
</evidence>
<evidence type="ECO:0000256" key="5">
    <source>
        <dbReference type="ARBA" id="ARBA00020020"/>
    </source>
</evidence>
<organism evidence="24 25">
    <name type="scientific">Eiseniibacteriota bacterium</name>
    <dbReference type="NCBI Taxonomy" id="2212470"/>
    <lineage>
        <taxon>Bacteria</taxon>
        <taxon>Candidatus Eiseniibacteriota</taxon>
    </lineage>
</organism>
<evidence type="ECO:0000256" key="14">
    <source>
        <dbReference type="ARBA" id="ARBA00023053"/>
    </source>
</evidence>
<dbReference type="Pfam" id="PF14791">
    <property type="entry name" value="DNA_pol_B_thumb"/>
    <property type="match status" value="1"/>
</dbReference>
<dbReference type="PRINTS" id="PR00870">
    <property type="entry name" value="DNAPOLXBETA"/>
</dbReference>
<comment type="function">
    <text evidence="20">Repair polymerase that plays a key role in base-excision repair. During this process, the damaged base is excised by specific DNA glycosylases, the DNA backbone is nicked at the abasic site by an apurinic/apyrimidic (AP) endonuclease, and POLB removes 5'-deoxyribose-phosphate from the preincised AP site acting as a 5'-deoxyribose-phosphate lyase (5'-dRP lyase); through its DNA polymerase activity, it adds one nucleotide to the 3' end of the arising single-nucleotide gap. Conducts 'gap-filling' DNA synthesis in a stepwise distributive fashion rather than in a processive fashion as for other DNA polymerases. It is also able to cleave sugar-phosphate bonds 3' to an intact AP site, acting as an AP lyase.</text>
</comment>
<dbReference type="SMART" id="SM00483">
    <property type="entry name" value="POLXc"/>
    <property type="match status" value="1"/>
</dbReference>
<feature type="domain" description="Helix-hairpin-helix DNA-binding motif class 1" evidence="22">
    <location>
        <begin position="92"/>
        <end position="111"/>
    </location>
</feature>
<dbReference type="PANTHER" id="PTHR11276">
    <property type="entry name" value="DNA POLYMERASE TYPE-X FAMILY MEMBER"/>
    <property type="match status" value="1"/>
</dbReference>
<reference evidence="24" key="1">
    <citation type="submission" date="2020-07" db="EMBL/GenBank/DDBJ databases">
        <title>Huge and variable diversity of episymbiotic CPR bacteria and DPANN archaea in groundwater ecosystems.</title>
        <authorList>
            <person name="He C.Y."/>
            <person name="Keren R."/>
            <person name="Whittaker M."/>
            <person name="Farag I.F."/>
            <person name="Doudna J."/>
            <person name="Cate J.H.D."/>
            <person name="Banfield J.F."/>
        </authorList>
    </citation>
    <scope>NUCLEOTIDE SEQUENCE</scope>
    <source>
        <strain evidence="24">NC_groundwater_928_Pr1_S-0.2um_72_17</strain>
    </source>
</reference>
<gene>
    <name evidence="24" type="ORF">HY076_05780</name>
</gene>
<dbReference type="AlphaFoldDB" id="A0A9D6LAS6"/>
<dbReference type="SMART" id="SM00278">
    <property type="entry name" value="HhH1"/>
    <property type="match status" value="3"/>
</dbReference>
<dbReference type="Gene3D" id="1.10.150.110">
    <property type="entry name" value="DNA polymerase beta, N-terminal domain-like"/>
    <property type="match status" value="1"/>
</dbReference>
<comment type="catalytic activity">
    <reaction evidence="18">
        <text>2'-deoxyribonucleotide-(2'-deoxyribose 5'-phosphate)-2'-deoxyribonucleotide-DNA = a 3'-end 2'-deoxyribonucleotide-(2,3-dehydro-2,3-deoxyribose 5'-phosphate)-DNA + a 5'-end 5'-phospho-2'-deoxyribonucleoside-DNA + H(+)</text>
        <dbReference type="Rhea" id="RHEA:66592"/>
        <dbReference type="Rhea" id="RHEA-COMP:13180"/>
        <dbReference type="Rhea" id="RHEA-COMP:16897"/>
        <dbReference type="Rhea" id="RHEA-COMP:17067"/>
        <dbReference type="ChEBI" id="CHEBI:15378"/>
        <dbReference type="ChEBI" id="CHEBI:136412"/>
        <dbReference type="ChEBI" id="CHEBI:157695"/>
        <dbReference type="ChEBI" id="CHEBI:167181"/>
        <dbReference type="EC" id="4.2.99.18"/>
    </reaction>
</comment>
<comment type="caution">
    <text evidence="24">The sequence shown here is derived from an EMBL/GenBank/DDBJ whole genome shotgun (WGS) entry which is preliminary data.</text>
</comment>
<keyword evidence="7" id="KW-0237">DNA synthesis</keyword>
<evidence type="ECO:0000259" key="22">
    <source>
        <dbReference type="SMART" id="SM00278"/>
    </source>
</evidence>
<dbReference type="GO" id="GO:0003677">
    <property type="term" value="F:DNA binding"/>
    <property type="evidence" value="ECO:0007669"/>
    <property type="project" value="InterPro"/>
</dbReference>
<feature type="domain" description="DNA-directed DNA polymerase X" evidence="23">
    <location>
        <begin position="1"/>
        <end position="314"/>
    </location>
</feature>
<feature type="domain" description="Helix-hairpin-helix DNA-binding motif class 1" evidence="22">
    <location>
        <begin position="127"/>
        <end position="146"/>
    </location>
</feature>
<dbReference type="Gene3D" id="1.10.150.20">
    <property type="entry name" value="5' to 3' exonuclease, C-terminal subdomain"/>
    <property type="match status" value="1"/>
</dbReference>
<dbReference type="PANTHER" id="PTHR11276:SF28">
    <property type="entry name" value="DNA POLYMERASE LAMBDA"/>
    <property type="match status" value="1"/>
</dbReference>
<dbReference type="Proteomes" id="UP000807850">
    <property type="component" value="Unassembled WGS sequence"/>
</dbReference>
<evidence type="ECO:0000256" key="10">
    <source>
        <dbReference type="ARBA" id="ARBA00022705"/>
    </source>
</evidence>
<evidence type="ECO:0000256" key="15">
    <source>
        <dbReference type="ARBA" id="ARBA00023204"/>
    </source>
</evidence>
<evidence type="ECO:0000256" key="9">
    <source>
        <dbReference type="ARBA" id="ARBA00022695"/>
    </source>
</evidence>
<evidence type="ECO:0000256" key="11">
    <source>
        <dbReference type="ARBA" id="ARBA00022763"/>
    </source>
</evidence>
<proteinExistence type="predicted"/>
<name>A0A9D6LAS6_UNCEI</name>
<dbReference type="InterPro" id="IPR029398">
    <property type="entry name" value="PolB_thumb"/>
</dbReference>
<sequence length="344" mass="37027">MTNAEVARVFTRIAVMLEMQGQNPFRVRAYREGARVIESLAEPVAAMAAEEGRIEALRGIGKDLAAKIRDIVTTGTTELYDELQKTIPAEVVALTELQGLGPKRVKTLLDTLGIRNRDDLEAAAKAGRLRELPGFGEKVEQNVLKALAVASRGSGRMLLAAAWPVAETLVAHLKAVHGVKQVEAAGSLRRRKESVGDLDIVVTGGSSEAVMEAFVTHAYVADVLGRGETKSSVRLGNGLQVDVRHVPAGAFGAALLYFTGSKEHNIELRKIALEQGMSLNEYALTKGDTVVAARTEADIYAALGLAWVPPELREMVGEIEQARDGMLPRLIEPGDLVADLHMHT</sequence>
<dbReference type="InterPro" id="IPR010996">
    <property type="entry name" value="HHH_MUS81"/>
</dbReference>
<keyword evidence="14" id="KW-0915">Sodium</keyword>
<evidence type="ECO:0000256" key="13">
    <source>
        <dbReference type="ARBA" id="ARBA00022932"/>
    </source>
</evidence>
<dbReference type="InterPro" id="IPR002008">
    <property type="entry name" value="DNA_pol_X_beta-like"/>
</dbReference>
<dbReference type="GO" id="GO:0140078">
    <property type="term" value="F:class I DNA-(apurinic or apyrimidinic site) endonuclease activity"/>
    <property type="evidence" value="ECO:0007669"/>
    <property type="project" value="UniProtKB-EC"/>
</dbReference>
<dbReference type="GO" id="GO:0003887">
    <property type="term" value="F:DNA-directed DNA polymerase activity"/>
    <property type="evidence" value="ECO:0007669"/>
    <property type="project" value="UniProtKB-KW"/>
</dbReference>
<evidence type="ECO:0000256" key="1">
    <source>
        <dbReference type="ARBA" id="ARBA00001946"/>
    </source>
</evidence>
<keyword evidence="9" id="KW-0548">Nucleotidyltransferase</keyword>
<evidence type="ECO:0000256" key="18">
    <source>
        <dbReference type="ARBA" id="ARBA00044632"/>
    </source>
</evidence>
<evidence type="ECO:0000256" key="8">
    <source>
        <dbReference type="ARBA" id="ARBA00022679"/>
    </source>
</evidence>
<keyword evidence="8" id="KW-0808">Transferase</keyword>
<evidence type="ECO:0000256" key="3">
    <source>
        <dbReference type="ARBA" id="ARBA00012417"/>
    </source>
</evidence>
<dbReference type="GO" id="GO:0005737">
    <property type="term" value="C:cytoplasm"/>
    <property type="evidence" value="ECO:0007669"/>
    <property type="project" value="UniProtKB-SubCell"/>
</dbReference>
<dbReference type="CDD" id="cd00141">
    <property type="entry name" value="NT_POLXc"/>
    <property type="match status" value="1"/>
</dbReference>